<feature type="transmembrane region" description="Helical" evidence="6">
    <location>
        <begin position="136"/>
        <end position="155"/>
    </location>
</feature>
<evidence type="ECO:0000313" key="8">
    <source>
        <dbReference type="Proteomes" id="UP000198755"/>
    </source>
</evidence>
<evidence type="ECO:0000256" key="1">
    <source>
        <dbReference type="ARBA" id="ARBA00004141"/>
    </source>
</evidence>
<keyword evidence="5 6" id="KW-0472">Membrane</keyword>
<dbReference type="GO" id="GO:0016020">
    <property type="term" value="C:membrane"/>
    <property type="evidence" value="ECO:0007669"/>
    <property type="project" value="UniProtKB-SubCell"/>
</dbReference>
<gene>
    <name evidence="7" type="ORF">SAMN05444581_101295</name>
</gene>
<feature type="transmembrane region" description="Helical" evidence="6">
    <location>
        <begin position="268"/>
        <end position="285"/>
    </location>
</feature>
<evidence type="ECO:0000256" key="4">
    <source>
        <dbReference type="ARBA" id="ARBA00022989"/>
    </source>
</evidence>
<dbReference type="AlphaFoldDB" id="A0A1I3W1J4"/>
<feature type="transmembrane region" description="Helical" evidence="6">
    <location>
        <begin position="305"/>
        <end position="330"/>
    </location>
</feature>
<dbReference type="Pfam" id="PF01594">
    <property type="entry name" value="AI-2E_transport"/>
    <property type="match status" value="1"/>
</dbReference>
<dbReference type="STRING" id="1612308.SAMN05444581_101295"/>
<dbReference type="RefSeq" id="WP_091676419.1">
    <property type="nucleotide sequence ID" value="NZ_FOSN01000001.1"/>
</dbReference>
<evidence type="ECO:0000256" key="3">
    <source>
        <dbReference type="ARBA" id="ARBA00022692"/>
    </source>
</evidence>
<evidence type="ECO:0000313" key="7">
    <source>
        <dbReference type="EMBL" id="SFK01504.1"/>
    </source>
</evidence>
<feature type="transmembrane region" description="Helical" evidence="6">
    <location>
        <begin position="57"/>
        <end position="81"/>
    </location>
</feature>
<comment type="subcellular location">
    <subcellularLocation>
        <location evidence="1">Membrane</location>
        <topology evidence="1">Multi-pass membrane protein</topology>
    </subcellularLocation>
</comment>
<organism evidence="7 8">
    <name type="scientific">Methylocapsa palsarum</name>
    <dbReference type="NCBI Taxonomy" id="1612308"/>
    <lineage>
        <taxon>Bacteria</taxon>
        <taxon>Pseudomonadati</taxon>
        <taxon>Pseudomonadota</taxon>
        <taxon>Alphaproteobacteria</taxon>
        <taxon>Hyphomicrobiales</taxon>
        <taxon>Beijerinckiaceae</taxon>
        <taxon>Methylocapsa</taxon>
    </lineage>
</organism>
<keyword evidence="8" id="KW-1185">Reference proteome</keyword>
<dbReference type="PANTHER" id="PTHR21716">
    <property type="entry name" value="TRANSMEMBRANE PROTEIN"/>
    <property type="match status" value="1"/>
</dbReference>
<dbReference type="InterPro" id="IPR002549">
    <property type="entry name" value="AI-2E-like"/>
</dbReference>
<evidence type="ECO:0000256" key="5">
    <source>
        <dbReference type="ARBA" id="ARBA00023136"/>
    </source>
</evidence>
<dbReference type="Proteomes" id="UP000198755">
    <property type="component" value="Unassembled WGS sequence"/>
</dbReference>
<dbReference type="GO" id="GO:0055085">
    <property type="term" value="P:transmembrane transport"/>
    <property type="evidence" value="ECO:0007669"/>
    <property type="project" value="TreeGrafter"/>
</dbReference>
<dbReference type="OrthoDB" id="9799225at2"/>
<feature type="transmembrane region" description="Helical" evidence="6">
    <location>
        <begin position="202"/>
        <end position="222"/>
    </location>
</feature>
<reference evidence="7 8" key="1">
    <citation type="submission" date="2016-10" db="EMBL/GenBank/DDBJ databases">
        <authorList>
            <person name="de Groot N.N."/>
        </authorList>
    </citation>
    <scope>NUCLEOTIDE SEQUENCE [LARGE SCALE GENOMIC DNA]</scope>
    <source>
        <strain evidence="7 8">NE2</strain>
    </source>
</reference>
<protein>
    <submittedName>
        <fullName evidence="7">Predicted PurR-regulated permease PerM</fullName>
    </submittedName>
</protein>
<feature type="transmembrane region" description="Helical" evidence="6">
    <location>
        <begin position="20"/>
        <end position="45"/>
    </location>
</feature>
<accession>A0A1I3W1J4</accession>
<evidence type="ECO:0000256" key="6">
    <source>
        <dbReference type="SAM" id="Phobius"/>
    </source>
</evidence>
<feature type="transmembrane region" description="Helical" evidence="6">
    <location>
        <begin position="234"/>
        <end position="256"/>
    </location>
</feature>
<sequence length="373" mass="40492">MAGASTIRIPALSATVLVTAALYFARSIFAPLAVALFVMAVVWPIQETLQKRIPKGLAILVTILVTVVVMIAFGSLIAWGLGEVGRWFMANTARFQSLFMETTVWLEQHDIFIADSLSDKFNAASLMQYASSVADIVNSLIGFSLIVLIYMMLGLPEVDDFRQHIKNFDNRTAASDFLHAGQGGTNFLQAIETISEKARTYMVVRTLASILTGVAVWAFLWIEGVDLAPEWGVIAFALNFIPYIGTLIATVLPTVLASAQFESVQMGAYVFVGLIFVQSVIGSYIEPTFSGAKLAISPFISVVALFMWSFLWGLPGALIGVPLTLAVITLCDLNPSSRWIATMLSGPPKNTLAAQDVAHSVEKEVMKKMSDAH</sequence>
<evidence type="ECO:0000256" key="2">
    <source>
        <dbReference type="ARBA" id="ARBA00009773"/>
    </source>
</evidence>
<dbReference type="EMBL" id="FOSN01000001">
    <property type="protein sequence ID" value="SFK01504.1"/>
    <property type="molecule type" value="Genomic_DNA"/>
</dbReference>
<proteinExistence type="inferred from homology"/>
<dbReference type="PANTHER" id="PTHR21716:SF64">
    <property type="entry name" value="AI-2 TRANSPORT PROTEIN TQSA"/>
    <property type="match status" value="1"/>
</dbReference>
<keyword evidence="3 6" id="KW-0812">Transmembrane</keyword>
<name>A0A1I3W1J4_9HYPH</name>
<keyword evidence="4 6" id="KW-1133">Transmembrane helix</keyword>
<comment type="similarity">
    <text evidence="2">Belongs to the autoinducer-2 exporter (AI-2E) (TC 2.A.86) family.</text>
</comment>